<feature type="transmembrane region" description="Helical" evidence="7">
    <location>
        <begin position="45"/>
        <end position="68"/>
    </location>
</feature>
<feature type="transmembrane region" description="Helical" evidence="7">
    <location>
        <begin position="208"/>
        <end position="227"/>
    </location>
</feature>
<evidence type="ECO:0000256" key="2">
    <source>
        <dbReference type="ARBA" id="ARBA00022448"/>
    </source>
</evidence>
<feature type="transmembrane region" description="Helical" evidence="7">
    <location>
        <begin position="318"/>
        <end position="339"/>
    </location>
</feature>
<feature type="transmembrane region" description="Helical" evidence="7">
    <location>
        <begin position="384"/>
        <end position="401"/>
    </location>
</feature>
<evidence type="ECO:0000259" key="8">
    <source>
        <dbReference type="PROSITE" id="PS50850"/>
    </source>
</evidence>
<dbReference type="InterPro" id="IPR020846">
    <property type="entry name" value="MFS_dom"/>
</dbReference>
<feature type="transmembrane region" description="Helical" evidence="7">
    <location>
        <begin position="175"/>
        <end position="196"/>
    </location>
</feature>
<evidence type="ECO:0000256" key="1">
    <source>
        <dbReference type="ARBA" id="ARBA00004127"/>
    </source>
</evidence>
<proteinExistence type="predicted"/>
<dbReference type="GO" id="GO:0012505">
    <property type="term" value="C:endomembrane system"/>
    <property type="evidence" value="ECO:0007669"/>
    <property type="project" value="UniProtKB-SubCell"/>
</dbReference>
<dbReference type="InterPro" id="IPR036259">
    <property type="entry name" value="MFS_trans_sf"/>
</dbReference>
<feature type="transmembrane region" description="Helical" evidence="7">
    <location>
        <begin position="351"/>
        <end position="372"/>
    </location>
</feature>
<sequence length="522" mass="57798">MSPVKRILSKTRELKEKVKEFNEERKKPKEPITTKTSMFSIVSWAFYDLGNTIFSILIVSFYFSLWVISDDVGGTDSDYAYANSISMLLVFLTAPIIGALSDQSRRRMPFLFYTTLLCVSFTALLGYEKSGWDKTTVLTVSLVFFVIANYFYQSGLIFYDATLATISTPGNRGRIGGIGIGIGYIGSLVGVTAGYFLIEILGFPFQTVFQATAMLFLIFAIPCFIFVKETPKDNFWPGLMIIMALLCILNAWIIGDPIGANMGTFLGLVALICLFGFISTPTTPLFREGSIQTAVSGTFKQLKETLGMLDQFPGLSRFLVGRVFYTDAANTSITFAAIYVSKEFGMTTADIVVYTLIGILSSIVSGFLWGYLVDIIGPKTTLNLVLWVWFATFSLLISTVWLGLPTWMIWLAPFLAGIALGGTWCADRPYMLVLTPPRYIGQFYGIYSMVGRFATIIGPLSWGIIVDELGLGRPAAIAFLFVLMIIGYIILQGVDDSPREWPPELQADYEPEPPRGAIGRSR</sequence>
<feature type="transmembrane region" description="Helical" evidence="7">
    <location>
        <begin position="471"/>
        <end position="491"/>
    </location>
</feature>
<feature type="region of interest" description="Disordered" evidence="6">
    <location>
        <begin position="502"/>
        <end position="522"/>
    </location>
</feature>
<reference evidence="9" key="1">
    <citation type="submission" date="2018-05" db="EMBL/GenBank/DDBJ databases">
        <authorList>
            <person name="Lanie J.A."/>
            <person name="Ng W.-L."/>
            <person name="Kazmierczak K.M."/>
            <person name="Andrzejewski T.M."/>
            <person name="Davidsen T.M."/>
            <person name="Wayne K.J."/>
            <person name="Tettelin H."/>
            <person name="Glass J.I."/>
            <person name="Rusch D."/>
            <person name="Podicherti R."/>
            <person name="Tsui H.-C.T."/>
            <person name="Winkler M.E."/>
        </authorList>
    </citation>
    <scope>NUCLEOTIDE SEQUENCE</scope>
</reference>
<dbReference type="Pfam" id="PF11700">
    <property type="entry name" value="ATG22"/>
    <property type="match status" value="1"/>
</dbReference>
<dbReference type="EMBL" id="UINC01018525">
    <property type="protein sequence ID" value="SVA77889.1"/>
    <property type="molecule type" value="Genomic_DNA"/>
</dbReference>
<name>A0A381YLM2_9ZZZZ</name>
<keyword evidence="5 7" id="KW-0472">Membrane</keyword>
<protein>
    <recommendedName>
        <fullName evidence="8">Major facilitator superfamily (MFS) profile domain-containing protein</fullName>
    </recommendedName>
</protein>
<evidence type="ECO:0000256" key="7">
    <source>
        <dbReference type="SAM" id="Phobius"/>
    </source>
</evidence>
<dbReference type="AlphaFoldDB" id="A0A381YLM2"/>
<evidence type="ECO:0000256" key="5">
    <source>
        <dbReference type="ARBA" id="ARBA00023136"/>
    </source>
</evidence>
<evidence type="ECO:0000256" key="6">
    <source>
        <dbReference type="SAM" id="MobiDB-lite"/>
    </source>
</evidence>
<feature type="transmembrane region" description="Helical" evidence="7">
    <location>
        <begin position="407"/>
        <end position="426"/>
    </location>
</feature>
<dbReference type="PANTHER" id="PTHR23519:SF1">
    <property type="entry name" value="AUTOPHAGY-RELATED PROTEIN 22"/>
    <property type="match status" value="1"/>
</dbReference>
<feature type="transmembrane region" description="Helical" evidence="7">
    <location>
        <begin position="234"/>
        <end position="254"/>
    </location>
</feature>
<feature type="transmembrane region" description="Helical" evidence="7">
    <location>
        <begin position="80"/>
        <end position="98"/>
    </location>
</feature>
<evidence type="ECO:0000313" key="9">
    <source>
        <dbReference type="EMBL" id="SVA77889.1"/>
    </source>
</evidence>
<dbReference type="InterPro" id="IPR050495">
    <property type="entry name" value="ATG22/LtaA_families"/>
</dbReference>
<dbReference type="PROSITE" id="PS50850">
    <property type="entry name" value="MFS"/>
    <property type="match status" value="1"/>
</dbReference>
<accession>A0A381YLM2</accession>
<organism evidence="9">
    <name type="scientific">marine metagenome</name>
    <dbReference type="NCBI Taxonomy" id="408172"/>
    <lineage>
        <taxon>unclassified sequences</taxon>
        <taxon>metagenomes</taxon>
        <taxon>ecological metagenomes</taxon>
    </lineage>
</organism>
<comment type="subcellular location">
    <subcellularLocation>
        <location evidence="1">Endomembrane system</location>
        <topology evidence="1">Multi-pass membrane protein</topology>
    </subcellularLocation>
</comment>
<feature type="transmembrane region" description="Helical" evidence="7">
    <location>
        <begin position="446"/>
        <end position="465"/>
    </location>
</feature>
<dbReference type="GO" id="GO:0022857">
    <property type="term" value="F:transmembrane transporter activity"/>
    <property type="evidence" value="ECO:0007669"/>
    <property type="project" value="InterPro"/>
</dbReference>
<dbReference type="Gene3D" id="1.20.1250.20">
    <property type="entry name" value="MFS general substrate transporter like domains"/>
    <property type="match status" value="2"/>
</dbReference>
<dbReference type="PANTHER" id="PTHR23519">
    <property type="entry name" value="AUTOPHAGY-RELATED PROTEIN 22"/>
    <property type="match status" value="1"/>
</dbReference>
<feature type="transmembrane region" description="Helical" evidence="7">
    <location>
        <begin position="110"/>
        <end position="127"/>
    </location>
</feature>
<evidence type="ECO:0000256" key="3">
    <source>
        <dbReference type="ARBA" id="ARBA00022692"/>
    </source>
</evidence>
<keyword evidence="3 7" id="KW-0812">Transmembrane</keyword>
<evidence type="ECO:0000256" key="4">
    <source>
        <dbReference type="ARBA" id="ARBA00022989"/>
    </source>
</evidence>
<feature type="domain" description="Major facilitator superfamily (MFS) profile" evidence="8">
    <location>
        <begin position="36"/>
        <end position="499"/>
    </location>
</feature>
<keyword evidence="4 7" id="KW-1133">Transmembrane helix</keyword>
<keyword evidence="2" id="KW-0813">Transport</keyword>
<gene>
    <name evidence="9" type="ORF">METZ01_LOCUS130743</name>
</gene>
<dbReference type="InterPro" id="IPR024671">
    <property type="entry name" value="Atg22-like"/>
</dbReference>
<feature type="transmembrane region" description="Helical" evidence="7">
    <location>
        <begin position="260"/>
        <end position="278"/>
    </location>
</feature>
<dbReference type="SUPFAM" id="SSF103473">
    <property type="entry name" value="MFS general substrate transporter"/>
    <property type="match status" value="1"/>
</dbReference>
<feature type="transmembrane region" description="Helical" evidence="7">
    <location>
        <begin position="139"/>
        <end position="163"/>
    </location>
</feature>